<sequence length="277" mass="30974">MATSPQGIPYKDLKHFVNVDGQCIYTRGWAPSDNIKLRGLCLILHGATEHSGRFSKIAIPLTGLGVMVYAHDHVGHGQSEGDRVDITDFHIYVRDTLQHVDIIKEKYPKLPIFLIGNSMGGAIAILTAMERPKQFTSVVTIGPAIKLNESLISDSYQNKKIIPETLTRDPKEIELFRTDPLVYHDVMKPRFLSQLHSATMEIQSKMASVCWSFFILHGDADVLCDIEGSKMMVEKAQSTDKRLQVYPGHYHALAAEPPQNAVVVLRDITSWIGTRLP</sequence>
<dbReference type="Proteomes" id="UP000694865">
    <property type="component" value="Unplaced"/>
</dbReference>
<dbReference type="GeneID" id="102809550"/>
<name>A0ABM0MTZ6_SACKO</name>
<feature type="domain" description="Serine aminopeptidase S33" evidence="1">
    <location>
        <begin position="37"/>
        <end position="257"/>
    </location>
</feature>
<protein>
    <submittedName>
        <fullName evidence="3">Monoglyceride lipase-like</fullName>
    </submittedName>
</protein>
<dbReference type="Pfam" id="PF12146">
    <property type="entry name" value="Hydrolase_4"/>
    <property type="match status" value="1"/>
</dbReference>
<dbReference type="InterPro" id="IPR022742">
    <property type="entry name" value="Hydrolase_4"/>
</dbReference>
<evidence type="ECO:0000313" key="2">
    <source>
        <dbReference type="Proteomes" id="UP000694865"/>
    </source>
</evidence>
<reference evidence="3" key="1">
    <citation type="submission" date="2025-08" db="UniProtKB">
        <authorList>
            <consortium name="RefSeq"/>
        </authorList>
    </citation>
    <scope>IDENTIFICATION</scope>
    <source>
        <tissue evidence="3">Testes</tissue>
    </source>
</reference>
<dbReference type="InterPro" id="IPR051044">
    <property type="entry name" value="MAG_DAG_Lipase"/>
</dbReference>
<proteinExistence type="predicted"/>
<dbReference type="RefSeq" id="XP_006823487.1">
    <property type="nucleotide sequence ID" value="XM_006823424.1"/>
</dbReference>
<keyword evidence="2" id="KW-1185">Reference proteome</keyword>
<organism evidence="2 3">
    <name type="scientific">Saccoglossus kowalevskii</name>
    <name type="common">Acorn worm</name>
    <dbReference type="NCBI Taxonomy" id="10224"/>
    <lineage>
        <taxon>Eukaryota</taxon>
        <taxon>Metazoa</taxon>
        <taxon>Hemichordata</taxon>
        <taxon>Enteropneusta</taxon>
        <taxon>Harrimaniidae</taxon>
        <taxon>Saccoglossus</taxon>
    </lineage>
</organism>
<evidence type="ECO:0000259" key="1">
    <source>
        <dbReference type="Pfam" id="PF12146"/>
    </source>
</evidence>
<evidence type="ECO:0000313" key="3">
    <source>
        <dbReference type="RefSeq" id="XP_006823487.1"/>
    </source>
</evidence>
<accession>A0ABM0MTZ6</accession>
<dbReference type="PRINTS" id="PR00111">
    <property type="entry name" value="ABHYDROLASE"/>
</dbReference>
<dbReference type="SUPFAM" id="SSF53474">
    <property type="entry name" value="alpha/beta-Hydrolases"/>
    <property type="match status" value="1"/>
</dbReference>
<dbReference type="InterPro" id="IPR000073">
    <property type="entry name" value="AB_hydrolase_1"/>
</dbReference>
<gene>
    <name evidence="3" type="primary">LOC102809550</name>
</gene>
<dbReference type="PANTHER" id="PTHR11614">
    <property type="entry name" value="PHOSPHOLIPASE-RELATED"/>
    <property type="match status" value="1"/>
</dbReference>
<dbReference type="InterPro" id="IPR029058">
    <property type="entry name" value="AB_hydrolase_fold"/>
</dbReference>
<dbReference type="Gene3D" id="3.40.50.1820">
    <property type="entry name" value="alpha/beta hydrolase"/>
    <property type="match status" value="1"/>
</dbReference>